<dbReference type="AlphaFoldDB" id="A0A4Z0BC00"/>
<dbReference type="EMBL" id="SMLL01000008">
    <property type="protein sequence ID" value="TFY96736.1"/>
    <property type="molecule type" value="Genomic_DNA"/>
</dbReference>
<gene>
    <name evidence="1" type="ORF">EZ242_18790</name>
</gene>
<evidence type="ECO:0000313" key="2">
    <source>
        <dbReference type="Proteomes" id="UP000297564"/>
    </source>
</evidence>
<comment type="caution">
    <text evidence="1">The sequence shown here is derived from an EMBL/GenBank/DDBJ whole genome shotgun (WGS) entry which is preliminary data.</text>
</comment>
<dbReference type="OrthoDB" id="6862397at2"/>
<reference evidence="1 2" key="1">
    <citation type="submission" date="2019-03" db="EMBL/GenBank/DDBJ databases">
        <title>Ramlibacter rhizophilus CCTCC AB2015357, whole genome shotgun sequence.</title>
        <authorList>
            <person name="Zhang X."/>
            <person name="Feng G."/>
            <person name="Zhu H."/>
        </authorList>
    </citation>
    <scope>NUCLEOTIDE SEQUENCE [LARGE SCALE GENOMIC DNA]</scope>
    <source>
        <strain evidence="1 2">CCTCC AB2015357</strain>
    </source>
</reference>
<sequence>MPLPASPSRSPMHTRTVAYHGFRREDGLWDIEAELTDTKPFELGLYRPKPLPAGAPVHHLAIRLTLDDEFVVRDIVSALDATPFGECAQAGPPLAGLVGARVASGWRKAIDEAIGGTRGCTHLRELLANMATVAFQTIPAGQARLRQLAGEPEPVSDRPPFHVGGCITWDANGPTVQRHYPQFVGWEPLRRAR</sequence>
<accession>A0A4Z0BC00</accession>
<protein>
    <submittedName>
        <fullName evidence="1">DUF2889 domain-containing protein</fullName>
    </submittedName>
</protein>
<dbReference type="Pfam" id="PF11136">
    <property type="entry name" value="DUF2889"/>
    <property type="match status" value="1"/>
</dbReference>
<keyword evidence="2" id="KW-1185">Reference proteome</keyword>
<dbReference type="Proteomes" id="UP000297564">
    <property type="component" value="Unassembled WGS sequence"/>
</dbReference>
<name>A0A4Z0BC00_9BURK</name>
<dbReference type="InterPro" id="IPR021312">
    <property type="entry name" value="DUF2889"/>
</dbReference>
<proteinExistence type="predicted"/>
<evidence type="ECO:0000313" key="1">
    <source>
        <dbReference type="EMBL" id="TFY96736.1"/>
    </source>
</evidence>
<organism evidence="1 2">
    <name type="scientific">Ramlibacter rhizophilus</name>
    <dbReference type="NCBI Taxonomy" id="1781167"/>
    <lineage>
        <taxon>Bacteria</taxon>
        <taxon>Pseudomonadati</taxon>
        <taxon>Pseudomonadota</taxon>
        <taxon>Betaproteobacteria</taxon>
        <taxon>Burkholderiales</taxon>
        <taxon>Comamonadaceae</taxon>
        <taxon>Ramlibacter</taxon>
    </lineage>
</organism>